<keyword evidence="1" id="KW-0732">Signal</keyword>
<evidence type="ECO:0000313" key="3">
    <source>
        <dbReference type="Proteomes" id="UP000606003"/>
    </source>
</evidence>
<feature type="chain" id="PRO_5047288315" evidence="1">
    <location>
        <begin position="21"/>
        <end position="314"/>
    </location>
</feature>
<sequence>MRLLAFLLPLLSFTAPVAPAAKPPKKPVVILFVGNSYFHSAKPPMLNYNAAAITDENFTPDRRGQRQRMYVNEPGPWGGVPGIFKKLTDEAGLNYEVHIEAISGQTLKFHYDSALAIIQQPRWDRVIMHDLSTGPLPTRRGGQPERFQEYATKLEQAIHAANPAARVYLYQTWAGAALNIPPNSPYAGLPLDSMTADLHAAYYGLARRNGHIAGVAPAGDAWLRAIREGVAMPNPYTPDPNKMELWEADHRHPSRWGAYLNACVVFGEITGRDPRQFGPTEEAAAALGISLTQAVALQRVAAEQLKVARKNKGR</sequence>
<organism evidence="2 3">
    <name type="scientific">Hymenobacter armeniacus</name>
    <dbReference type="NCBI Taxonomy" id="2771358"/>
    <lineage>
        <taxon>Bacteria</taxon>
        <taxon>Pseudomonadati</taxon>
        <taxon>Bacteroidota</taxon>
        <taxon>Cytophagia</taxon>
        <taxon>Cytophagales</taxon>
        <taxon>Hymenobacteraceae</taxon>
        <taxon>Hymenobacter</taxon>
    </lineage>
</organism>
<dbReference type="Proteomes" id="UP000606003">
    <property type="component" value="Unassembled WGS sequence"/>
</dbReference>
<accession>A0ABR8JVG0</accession>
<dbReference type="RefSeq" id="WP_190924154.1">
    <property type="nucleotide sequence ID" value="NZ_JACXAC010000003.1"/>
</dbReference>
<proteinExistence type="predicted"/>
<dbReference type="Gene3D" id="3.40.50.1110">
    <property type="entry name" value="SGNH hydrolase"/>
    <property type="match status" value="1"/>
</dbReference>
<evidence type="ECO:0000256" key="1">
    <source>
        <dbReference type="SAM" id="SignalP"/>
    </source>
</evidence>
<name>A0ABR8JVG0_9BACT</name>
<dbReference type="SUPFAM" id="SSF52266">
    <property type="entry name" value="SGNH hydrolase"/>
    <property type="match status" value="1"/>
</dbReference>
<protein>
    <submittedName>
        <fullName evidence="2">SGNH/GDSL hydrolase family protein</fullName>
    </submittedName>
</protein>
<dbReference type="InterPro" id="IPR036514">
    <property type="entry name" value="SGNH_hydro_sf"/>
</dbReference>
<reference evidence="2 3" key="1">
    <citation type="submission" date="2020-09" db="EMBL/GenBank/DDBJ databases">
        <authorList>
            <person name="Kim M.K."/>
        </authorList>
    </citation>
    <scope>NUCLEOTIDE SEQUENCE [LARGE SCALE GENOMIC DNA]</scope>
    <source>
        <strain evidence="2 3">BT189</strain>
    </source>
</reference>
<keyword evidence="3" id="KW-1185">Reference proteome</keyword>
<feature type="signal peptide" evidence="1">
    <location>
        <begin position="1"/>
        <end position="20"/>
    </location>
</feature>
<dbReference type="EMBL" id="JACXAC010000003">
    <property type="protein sequence ID" value="MBD2722507.1"/>
    <property type="molecule type" value="Genomic_DNA"/>
</dbReference>
<comment type="caution">
    <text evidence="2">The sequence shown here is derived from an EMBL/GenBank/DDBJ whole genome shotgun (WGS) entry which is preliminary data.</text>
</comment>
<evidence type="ECO:0000313" key="2">
    <source>
        <dbReference type="EMBL" id="MBD2722507.1"/>
    </source>
</evidence>
<dbReference type="GO" id="GO:0016787">
    <property type="term" value="F:hydrolase activity"/>
    <property type="evidence" value="ECO:0007669"/>
    <property type="project" value="UniProtKB-KW"/>
</dbReference>
<keyword evidence="2" id="KW-0378">Hydrolase</keyword>
<gene>
    <name evidence="2" type="ORF">IC234_10250</name>
</gene>